<dbReference type="AlphaFoldDB" id="A0A8R7UDQ9"/>
<dbReference type="SUPFAM" id="SSF52058">
    <property type="entry name" value="L domain-like"/>
    <property type="match status" value="1"/>
</dbReference>
<evidence type="ECO:0000313" key="3">
    <source>
        <dbReference type="EnsemblPlants" id="TuG1812G0500000262.01.T01.cds308091"/>
    </source>
</evidence>
<dbReference type="Gene3D" id="3.80.10.10">
    <property type="entry name" value="Ribonuclease Inhibitor"/>
    <property type="match status" value="1"/>
</dbReference>
<keyword evidence="1" id="KW-0611">Plant defense</keyword>
<dbReference type="PANTHER" id="PTHR36766:SF70">
    <property type="entry name" value="DISEASE RESISTANCE PROTEIN RGA4"/>
    <property type="match status" value="1"/>
</dbReference>
<organism evidence="3 4">
    <name type="scientific">Triticum urartu</name>
    <name type="common">Red wild einkorn</name>
    <name type="synonym">Crithodium urartu</name>
    <dbReference type="NCBI Taxonomy" id="4572"/>
    <lineage>
        <taxon>Eukaryota</taxon>
        <taxon>Viridiplantae</taxon>
        <taxon>Streptophyta</taxon>
        <taxon>Embryophyta</taxon>
        <taxon>Tracheophyta</taxon>
        <taxon>Spermatophyta</taxon>
        <taxon>Magnoliopsida</taxon>
        <taxon>Liliopsida</taxon>
        <taxon>Poales</taxon>
        <taxon>Poaceae</taxon>
        <taxon>BOP clade</taxon>
        <taxon>Pooideae</taxon>
        <taxon>Triticodae</taxon>
        <taxon>Triticeae</taxon>
        <taxon>Triticinae</taxon>
        <taxon>Triticum</taxon>
    </lineage>
</organism>
<keyword evidence="4" id="KW-1185">Reference proteome</keyword>
<evidence type="ECO:0000313" key="4">
    <source>
        <dbReference type="Proteomes" id="UP000015106"/>
    </source>
</evidence>
<dbReference type="EnsemblPlants" id="TuG1812G0500000262.01.T01">
    <property type="protein sequence ID" value="TuG1812G0500000262.01.T01.cds308091"/>
    <property type="gene ID" value="TuG1812G0500000262.01"/>
</dbReference>
<feature type="domain" description="Disease resistance protein winged helix" evidence="2">
    <location>
        <begin position="1"/>
        <end position="42"/>
    </location>
</feature>
<evidence type="ECO:0000259" key="2">
    <source>
        <dbReference type="Pfam" id="PF23559"/>
    </source>
</evidence>
<dbReference type="GO" id="GO:0006952">
    <property type="term" value="P:defense response"/>
    <property type="evidence" value="ECO:0007669"/>
    <property type="project" value="UniProtKB-KW"/>
</dbReference>
<dbReference type="Pfam" id="PF23559">
    <property type="entry name" value="WHD_DRP"/>
    <property type="match status" value="1"/>
</dbReference>
<dbReference type="InterPro" id="IPR032675">
    <property type="entry name" value="LRR_dom_sf"/>
</dbReference>
<reference evidence="3" key="2">
    <citation type="submission" date="2018-03" db="EMBL/GenBank/DDBJ databases">
        <title>The Triticum urartu genome reveals the dynamic nature of wheat genome evolution.</title>
        <authorList>
            <person name="Ling H."/>
            <person name="Ma B."/>
            <person name="Shi X."/>
            <person name="Liu H."/>
            <person name="Dong L."/>
            <person name="Sun H."/>
            <person name="Cao Y."/>
            <person name="Gao Q."/>
            <person name="Zheng S."/>
            <person name="Li Y."/>
            <person name="Yu Y."/>
            <person name="Du H."/>
            <person name="Qi M."/>
            <person name="Li Y."/>
            <person name="Yu H."/>
            <person name="Cui Y."/>
            <person name="Wang N."/>
            <person name="Chen C."/>
            <person name="Wu H."/>
            <person name="Zhao Y."/>
            <person name="Zhang J."/>
            <person name="Li Y."/>
            <person name="Zhou W."/>
            <person name="Zhang B."/>
            <person name="Hu W."/>
            <person name="Eijk M."/>
            <person name="Tang J."/>
            <person name="Witsenboer H."/>
            <person name="Zhao S."/>
            <person name="Li Z."/>
            <person name="Zhang A."/>
            <person name="Wang D."/>
            <person name="Liang C."/>
        </authorList>
    </citation>
    <scope>NUCLEOTIDE SEQUENCE [LARGE SCALE GENOMIC DNA]</scope>
    <source>
        <strain evidence="3">cv. G1812</strain>
    </source>
</reference>
<dbReference type="Proteomes" id="UP000015106">
    <property type="component" value="Chromosome 5"/>
</dbReference>
<dbReference type="InterPro" id="IPR036388">
    <property type="entry name" value="WH-like_DNA-bd_sf"/>
</dbReference>
<reference evidence="3" key="3">
    <citation type="submission" date="2022-06" db="UniProtKB">
        <authorList>
            <consortium name="EnsemblPlants"/>
        </authorList>
    </citation>
    <scope>IDENTIFICATION</scope>
</reference>
<name>A0A8R7UDQ9_TRIUA</name>
<reference evidence="4" key="1">
    <citation type="journal article" date="2013" name="Nature">
        <title>Draft genome of the wheat A-genome progenitor Triticum urartu.</title>
        <authorList>
            <person name="Ling H.Q."/>
            <person name="Zhao S."/>
            <person name="Liu D."/>
            <person name="Wang J."/>
            <person name="Sun H."/>
            <person name="Zhang C."/>
            <person name="Fan H."/>
            <person name="Li D."/>
            <person name="Dong L."/>
            <person name="Tao Y."/>
            <person name="Gao C."/>
            <person name="Wu H."/>
            <person name="Li Y."/>
            <person name="Cui Y."/>
            <person name="Guo X."/>
            <person name="Zheng S."/>
            <person name="Wang B."/>
            <person name="Yu K."/>
            <person name="Liang Q."/>
            <person name="Yang W."/>
            <person name="Lou X."/>
            <person name="Chen J."/>
            <person name="Feng M."/>
            <person name="Jian J."/>
            <person name="Zhang X."/>
            <person name="Luo G."/>
            <person name="Jiang Y."/>
            <person name="Liu J."/>
            <person name="Wang Z."/>
            <person name="Sha Y."/>
            <person name="Zhang B."/>
            <person name="Wu H."/>
            <person name="Tang D."/>
            <person name="Shen Q."/>
            <person name="Xue P."/>
            <person name="Zou S."/>
            <person name="Wang X."/>
            <person name="Liu X."/>
            <person name="Wang F."/>
            <person name="Yang Y."/>
            <person name="An X."/>
            <person name="Dong Z."/>
            <person name="Zhang K."/>
            <person name="Zhang X."/>
            <person name="Luo M.C."/>
            <person name="Dvorak J."/>
            <person name="Tong Y."/>
            <person name="Wang J."/>
            <person name="Yang H."/>
            <person name="Li Z."/>
            <person name="Wang D."/>
            <person name="Zhang A."/>
            <person name="Wang J."/>
        </authorList>
    </citation>
    <scope>NUCLEOTIDE SEQUENCE</scope>
    <source>
        <strain evidence="4">cv. G1812</strain>
    </source>
</reference>
<dbReference type="Gramene" id="TuG1812G0500000262.01.T01">
    <property type="protein sequence ID" value="TuG1812G0500000262.01.T01.cds308091"/>
    <property type="gene ID" value="TuG1812G0500000262.01"/>
</dbReference>
<dbReference type="PANTHER" id="PTHR36766">
    <property type="entry name" value="PLANT BROAD-SPECTRUM MILDEW RESISTANCE PROTEIN RPW8"/>
    <property type="match status" value="1"/>
</dbReference>
<dbReference type="Gene3D" id="1.10.10.10">
    <property type="entry name" value="Winged helix-like DNA-binding domain superfamily/Winged helix DNA-binding domain"/>
    <property type="match status" value="1"/>
</dbReference>
<protein>
    <recommendedName>
        <fullName evidence="2">Disease resistance protein winged helix domain-containing protein</fullName>
    </recommendedName>
</protein>
<accession>A0A8R7UDQ9</accession>
<dbReference type="InterPro" id="IPR058922">
    <property type="entry name" value="WHD_DRP"/>
</dbReference>
<proteinExistence type="predicted"/>
<sequence>MEEVGNEYLNEITQRSLLQVVQRDADGMAQTFQMHDLVRDIAVSKCASGNFSLLLDNSRDTMHSREARRISVQKANSIEGTLNGREKIRSSILFHREVSSSWVESASGNFRLLRVLSLRFAKIKKLPNVVTTLFNLRYLDLSFTNLKVVPKALCKLTKLHMLNLLGIDVVELSLQIKESTKL</sequence>
<evidence type="ECO:0000256" key="1">
    <source>
        <dbReference type="ARBA" id="ARBA00022821"/>
    </source>
</evidence>